<evidence type="ECO:0000256" key="1">
    <source>
        <dbReference type="SAM" id="MobiDB-lite"/>
    </source>
</evidence>
<feature type="non-terminal residue" evidence="2">
    <location>
        <position position="64"/>
    </location>
</feature>
<sequence>AVRGQNRRSVALRKTTVKNRRLGAKKALRVTEEDHRRLGAKKALRVTEEDYGEEQAVRGQKGAS</sequence>
<name>A0ABD0MY18_CIRMR</name>
<proteinExistence type="predicted"/>
<organism evidence="2 3">
    <name type="scientific">Cirrhinus mrigala</name>
    <name type="common">Mrigala</name>
    <dbReference type="NCBI Taxonomy" id="683832"/>
    <lineage>
        <taxon>Eukaryota</taxon>
        <taxon>Metazoa</taxon>
        <taxon>Chordata</taxon>
        <taxon>Craniata</taxon>
        <taxon>Vertebrata</taxon>
        <taxon>Euteleostomi</taxon>
        <taxon>Actinopterygii</taxon>
        <taxon>Neopterygii</taxon>
        <taxon>Teleostei</taxon>
        <taxon>Ostariophysi</taxon>
        <taxon>Cypriniformes</taxon>
        <taxon>Cyprinidae</taxon>
        <taxon>Labeoninae</taxon>
        <taxon>Labeonini</taxon>
        <taxon>Cirrhinus</taxon>
    </lineage>
</organism>
<comment type="caution">
    <text evidence="2">The sequence shown here is derived from an EMBL/GenBank/DDBJ whole genome shotgun (WGS) entry which is preliminary data.</text>
</comment>
<accession>A0ABD0MY18</accession>
<dbReference type="EMBL" id="JAMKFB020000096">
    <property type="protein sequence ID" value="KAL0153486.1"/>
    <property type="molecule type" value="Genomic_DNA"/>
</dbReference>
<reference evidence="2 3" key="1">
    <citation type="submission" date="2024-05" db="EMBL/GenBank/DDBJ databases">
        <title>Genome sequencing and assembly of Indian major carp, Cirrhinus mrigala (Hamilton, 1822).</title>
        <authorList>
            <person name="Mohindra V."/>
            <person name="Chowdhury L.M."/>
            <person name="Lal K."/>
            <person name="Jena J.K."/>
        </authorList>
    </citation>
    <scope>NUCLEOTIDE SEQUENCE [LARGE SCALE GENOMIC DNA]</scope>
    <source>
        <strain evidence="2">CM1030</strain>
        <tissue evidence="2">Blood</tissue>
    </source>
</reference>
<keyword evidence="3" id="KW-1185">Reference proteome</keyword>
<evidence type="ECO:0000313" key="2">
    <source>
        <dbReference type="EMBL" id="KAL0153486.1"/>
    </source>
</evidence>
<dbReference type="Proteomes" id="UP001529510">
    <property type="component" value="Unassembled WGS sequence"/>
</dbReference>
<protein>
    <submittedName>
        <fullName evidence="2">Uncharacterized protein</fullName>
    </submittedName>
</protein>
<evidence type="ECO:0000313" key="3">
    <source>
        <dbReference type="Proteomes" id="UP001529510"/>
    </source>
</evidence>
<dbReference type="AlphaFoldDB" id="A0ABD0MY18"/>
<feature type="non-terminal residue" evidence="2">
    <location>
        <position position="1"/>
    </location>
</feature>
<feature type="region of interest" description="Disordered" evidence="1">
    <location>
        <begin position="1"/>
        <end position="21"/>
    </location>
</feature>
<gene>
    <name evidence="2" type="ORF">M9458_051206</name>
</gene>